<evidence type="ECO:0000256" key="5">
    <source>
        <dbReference type="ARBA" id="ARBA00022829"/>
    </source>
</evidence>
<evidence type="ECO:0000256" key="1">
    <source>
        <dbReference type="ARBA" id="ARBA00004496"/>
    </source>
</evidence>
<gene>
    <name evidence="13" type="primary">xerD</name>
    <name evidence="10" type="synonym">xerC</name>
    <name evidence="13" type="ORF">IAC85_00345</name>
</gene>
<dbReference type="SUPFAM" id="SSF56349">
    <property type="entry name" value="DNA breaking-rejoining enzymes"/>
    <property type="match status" value="1"/>
</dbReference>
<evidence type="ECO:0000313" key="13">
    <source>
        <dbReference type="EMBL" id="HIQ64170.1"/>
    </source>
</evidence>
<evidence type="ECO:0000313" key="14">
    <source>
        <dbReference type="Proteomes" id="UP000886725"/>
    </source>
</evidence>
<dbReference type="InterPro" id="IPR004107">
    <property type="entry name" value="Integrase_SAM-like_N"/>
</dbReference>
<dbReference type="GO" id="GO:0009037">
    <property type="term" value="F:tyrosine-based site-specific recombinase activity"/>
    <property type="evidence" value="ECO:0007669"/>
    <property type="project" value="UniProtKB-UniRule"/>
</dbReference>
<dbReference type="CDD" id="cd00798">
    <property type="entry name" value="INT_XerDC_C"/>
    <property type="match status" value="1"/>
</dbReference>
<comment type="function">
    <text evidence="10">Site-specific tyrosine recombinase, which acts by catalyzing the cutting and rejoining of the recombining DNA molecules. The XerC-XerD complex is essential to convert dimers of the bacterial chromosome into monomers to permit their segregation at cell division. It also contributes to the segregational stability of plasmids.</text>
</comment>
<dbReference type="NCBIfam" id="NF001399">
    <property type="entry name" value="PRK00283.1"/>
    <property type="match status" value="1"/>
</dbReference>
<evidence type="ECO:0000256" key="9">
    <source>
        <dbReference type="ARBA" id="ARBA00023306"/>
    </source>
</evidence>
<evidence type="ECO:0000256" key="8">
    <source>
        <dbReference type="ARBA" id="ARBA00023172"/>
    </source>
</evidence>
<dbReference type="Pfam" id="PF02899">
    <property type="entry name" value="Phage_int_SAM_1"/>
    <property type="match status" value="1"/>
</dbReference>
<dbReference type="InterPro" id="IPR011010">
    <property type="entry name" value="DNA_brk_join_enz"/>
</dbReference>
<dbReference type="Gene3D" id="1.10.150.130">
    <property type="match status" value="1"/>
</dbReference>
<dbReference type="PROSITE" id="PS51898">
    <property type="entry name" value="TYR_RECOMBINASE"/>
    <property type="match status" value="1"/>
</dbReference>
<dbReference type="NCBIfam" id="TIGR02225">
    <property type="entry name" value="recomb_XerD"/>
    <property type="match status" value="1"/>
</dbReference>
<dbReference type="InterPro" id="IPR010998">
    <property type="entry name" value="Integrase_recombinase_N"/>
</dbReference>
<feature type="active site" evidence="10">
    <location>
        <position position="271"/>
    </location>
</feature>
<keyword evidence="3 10" id="KW-0963">Cytoplasm</keyword>
<dbReference type="GO" id="GO:0003677">
    <property type="term" value="F:DNA binding"/>
    <property type="evidence" value="ECO:0007669"/>
    <property type="project" value="UniProtKB-UniRule"/>
</dbReference>
<reference evidence="13" key="1">
    <citation type="submission" date="2020-10" db="EMBL/GenBank/DDBJ databases">
        <authorList>
            <person name="Gilroy R."/>
        </authorList>
    </citation>
    <scope>NUCLEOTIDE SEQUENCE</scope>
    <source>
        <strain evidence="13">CHK165-10780</strain>
    </source>
</reference>
<feature type="active site" evidence="10">
    <location>
        <position position="175"/>
    </location>
</feature>
<evidence type="ECO:0000256" key="6">
    <source>
        <dbReference type="ARBA" id="ARBA00022908"/>
    </source>
</evidence>
<evidence type="ECO:0000256" key="2">
    <source>
        <dbReference type="ARBA" id="ARBA00010450"/>
    </source>
</evidence>
<reference evidence="13" key="2">
    <citation type="journal article" date="2021" name="PeerJ">
        <title>Extensive microbial diversity within the chicken gut microbiome revealed by metagenomics and culture.</title>
        <authorList>
            <person name="Gilroy R."/>
            <person name="Ravi A."/>
            <person name="Getino M."/>
            <person name="Pursley I."/>
            <person name="Horton D.L."/>
            <person name="Alikhan N.F."/>
            <person name="Baker D."/>
            <person name="Gharbi K."/>
            <person name="Hall N."/>
            <person name="Watson M."/>
            <person name="Adriaenssens E.M."/>
            <person name="Foster-Nyarko E."/>
            <person name="Jarju S."/>
            <person name="Secka A."/>
            <person name="Antonio M."/>
            <person name="Oren A."/>
            <person name="Chaudhuri R.R."/>
            <person name="La Ragione R."/>
            <person name="Hildebrand F."/>
            <person name="Pallen M.J."/>
        </authorList>
    </citation>
    <scope>NUCLEOTIDE SEQUENCE</scope>
    <source>
        <strain evidence="13">CHK165-10780</strain>
    </source>
</reference>
<feature type="active site" evidence="10">
    <location>
        <position position="245"/>
    </location>
</feature>
<dbReference type="Pfam" id="PF00589">
    <property type="entry name" value="Phage_integrase"/>
    <property type="match status" value="1"/>
</dbReference>
<dbReference type="Gene3D" id="1.10.443.10">
    <property type="entry name" value="Intergrase catalytic core"/>
    <property type="match status" value="1"/>
</dbReference>
<organism evidence="13 14">
    <name type="scientific">Candidatus Faecenecus gallistercoris</name>
    <dbReference type="NCBI Taxonomy" id="2840793"/>
    <lineage>
        <taxon>Bacteria</taxon>
        <taxon>Bacillati</taxon>
        <taxon>Bacillota</taxon>
        <taxon>Bacillota incertae sedis</taxon>
        <taxon>Candidatus Faecenecus</taxon>
    </lineage>
</organism>
<keyword evidence="9 10" id="KW-0131">Cell cycle</keyword>
<evidence type="ECO:0000259" key="12">
    <source>
        <dbReference type="PROSITE" id="PS51900"/>
    </source>
</evidence>
<comment type="similarity">
    <text evidence="2">Belongs to the 'phage' integrase family. XerD subfamily.</text>
</comment>
<dbReference type="Proteomes" id="UP000886725">
    <property type="component" value="Unassembled WGS sequence"/>
</dbReference>
<dbReference type="AlphaFoldDB" id="A0A9D0Z0F4"/>
<dbReference type="InterPro" id="IPR050090">
    <property type="entry name" value="Tyrosine_recombinase_XerCD"/>
</dbReference>
<dbReference type="GO" id="GO:0006313">
    <property type="term" value="P:DNA transposition"/>
    <property type="evidence" value="ECO:0007669"/>
    <property type="project" value="UniProtKB-UniRule"/>
</dbReference>
<name>A0A9D0Z0F4_9FIRM</name>
<keyword evidence="8 10" id="KW-0233">DNA recombination</keyword>
<dbReference type="GO" id="GO:0005737">
    <property type="term" value="C:cytoplasm"/>
    <property type="evidence" value="ECO:0007669"/>
    <property type="project" value="UniProtKB-SubCell"/>
</dbReference>
<evidence type="ECO:0000256" key="7">
    <source>
        <dbReference type="ARBA" id="ARBA00023125"/>
    </source>
</evidence>
<dbReference type="InterPro" id="IPR013762">
    <property type="entry name" value="Integrase-like_cat_sf"/>
</dbReference>
<comment type="subunit">
    <text evidence="10">Forms a cyclic heterotetrameric complex composed of two molecules of XerC and two molecules of XerD.</text>
</comment>
<keyword evidence="6 10" id="KW-0229">DNA integration</keyword>
<evidence type="ECO:0000256" key="3">
    <source>
        <dbReference type="ARBA" id="ARBA00022490"/>
    </source>
</evidence>
<dbReference type="PANTHER" id="PTHR30349:SF81">
    <property type="entry name" value="TYROSINE RECOMBINASE XERC"/>
    <property type="match status" value="1"/>
</dbReference>
<feature type="active site" evidence="10">
    <location>
        <position position="151"/>
    </location>
</feature>
<dbReference type="InterPro" id="IPR044068">
    <property type="entry name" value="CB"/>
</dbReference>
<dbReference type="InterPro" id="IPR002104">
    <property type="entry name" value="Integrase_catalytic"/>
</dbReference>
<dbReference type="GO" id="GO:0007059">
    <property type="term" value="P:chromosome segregation"/>
    <property type="evidence" value="ECO:0007669"/>
    <property type="project" value="UniProtKB-UniRule"/>
</dbReference>
<evidence type="ECO:0000259" key="11">
    <source>
        <dbReference type="PROSITE" id="PS51898"/>
    </source>
</evidence>
<accession>A0A9D0Z0F4</accession>
<evidence type="ECO:0000256" key="10">
    <source>
        <dbReference type="HAMAP-Rule" id="MF_01808"/>
    </source>
</evidence>
<keyword evidence="4 10" id="KW-0132">Cell division</keyword>
<dbReference type="PANTHER" id="PTHR30349">
    <property type="entry name" value="PHAGE INTEGRASE-RELATED"/>
    <property type="match status" value="1"/>
</dbReference>
<sequence>MKDNEISKLIGLYIDSVKYEERLSDKTGESYSYSLNAYQEYLQKRNINKVKQIKKEDIEDYLKILAHDKHEKTTSIAHELTAIKNFHKFLVKTEVLEKDVSLLIERPKLTKHLPDTLSIEEVDKLLDIRLQTVYDYRNKAMLELLYGTGMRVSELCSLTLHDIDLENCVVRCIGKGNKERMIPIGEYALEALKNYLNWRSSMCKGFQTDALFLNNHGRPITRVGFFKNLKAILEKQGIQKNVSPHTLRHSFATHLLERGADLRSIQELLGHSDLSTTRIYTHISNEKVKKDYEEYHPFNQE</sequence>
<dbReference type="NCBIfam" id="NF040815">
    <property type="entry name" value="recomb_XerA_Arch"/>
    <property type="match status" value="1"/>
</dbReference>
<comment type="caution">
    <text evidence="13">The sequence shown here is derived from an EMBL/GenBank/DDBJ whole genome shotgun (WGS) entry which is preliminary data.</text>
</comment>
<protein>
    <recommendedName>
        <fullName evidence="10">Tyrosine recombinase XerC</fullName>
    </recommendedName>
</protein>
<evidence type="ECO:0000256" key="4">
    <source>
        <dbReference type="ARBA" id="ARBA00022618"/>
    </source>
</evidence>
<dbReference type="InterPro" id="IPR011932">
    <property type="entry name" value="Recomb_XerD"/>
</dbReference>
<feature type="domain" description="Core-binding (CB)" evidence="12">
    <location>
        <begin position="1"/>
        <end position="91"/>
    </location>
</feature>
<keyword evidence="7 10" id="KW-0238">DNA-binding</keyword>
<comment type="similarity">
    <text evidence="10">Belongs to the 'phage' integrase family. XerC subfamily.</text>
</comment>
<comment type="subcellular location">
    <subcellularLocation>
        <location evidence="1 10">Cytoplasm</location>
    </subcellularLocation>
</comment>
<proteinExistence type="inferred from homology"/>
<feature type="active site" evidence="10">
    <location>
        <position position="248"/>
    </location>
</feature>
<dbReference type="GO" id="GO:0051301">
    <property type="term" value="P:cell division"/>
    <property type="evidence" value="ECO:0007669"/>
    <property type="project" value="UniProtKB-KW"/>
</dbReference>
<feature type="domain" description="Tyr recombinase" evidence="11">
    <location>
        <begin position="112"/>
        <end position="293"/>
    </location>
</feature>
<dbReference type="EMBL" id="DVFU01000009">
    <property type="protein sequence ID" value="HIQ64170.1"/>
    <property type="molecule type" value="Genomic_DNA"/>
</dbReference>
<keyword evidence="5 10" id="KW-0159">Chromosome partition</keyword>
<dbReference type="InterPro" id="IPR023009">
    <property type="entry name" value="Tyrosine_recombinase_XerC/XerD"/>
</dbReference>
<feature type="active site" description="O-(3'-phospho-DNA)-tyrosine intermediate" evidence="10">
    <location>
        <position position="280"/>
    </location>
</feature>
<dbReference type="HAMAP" id="MF_01808">
    <property type="entry name" value="Recomb_XerC_XerD"/>
    <property type="match status" value="1"/>
</dbReference>
<dbReference type="PROSITE" id="PS51900">
    <property type="entry name" value="CB"/>
    <property type="match status" value="1"/>
</dbReference>